<dbReference type="GO" id="GO:0016020">
    <property type="term" value="C:membrane"/>
    <property type="evidence" value="ECO:0007669"/>
    <property type="project" value="TreeGrafter"/>
</dbReference>
<dbReference type="PANTHER" id="PTHR43798">
    <property type="entry name" value="MONOACYLGLYCEROL LIPASE"/>
    <property type="match status" value="1"/>
</dbReference>
<evidence type="ECO:0000313" key="4">
    <source>
        <dbReference type="Proteomes" id="UP001206128"/>
    </source>
</evidence>
<gene>
    <name evidence="3" type="ORF">LX83_004972</name>
</gene>
<accession>A0AAE3KMX2</accession>
<dbReference type="EMBL" id="JAMTCK010000012">
    <property type="protein sequence ID" value="MCP2168098.1"/>
    <property type="molecule type" value="Genomic_DNA"/>
</dbReference>
<sequence>MSDRVRQRGDHSASAIYRSAAGAAAIRQNYLAILRRWPVPNEHLRVPTRQGETFVVASGPHDAPPLVLMHGSGTNAAMWLDDVTAWSEHFRVYAIDMIGEPGLSAPARPPLDSDAYALWLDDVLDGLGVTSASVVGASLGGWLGLDYATRRVDRVRRLSLLCPGGIGRQKYGWMFLAVPLRAFGRWGQRMTMRIGPGIDARDPKMAAFADHMASVSTHFRYRTAPLPIFSDDALRRLSMPVQVTVGDRDAMFDSAGTARRVRRTVPHAQVTVLAGVGHSFTGQTAAILAFLRADQR</sequence>
<dbReference type="InterPro" id="IPR029058">
    <property type="entry name" value="AB_hydrolase_fold"/>
</dbReference>
<evidence type="ECO:0000259" key="2">
    <source>
        <dbReference type="Pfam" id="PF12697"/>
    </source>
</evidence>
<name>A0AAE3KMX2_9PSEU</name>
<comment type="caution">
    <text evidence="3">The sequence shown here is derived from an EMBL/GenBank/DDBJ whole genome shotgun (WGS) entry which is preliminary data.</text>
</comment>
<dbReference type="InterPro" id="IPR050266">
    <property type="entry name" value="AB_hydrolase_sf"/>
</dbReference>
<keyword evidence="4" id="KW-1185">Reference proteome</keyword>
<dbReference type="RefSeq" id="WP_253775609.1">
    <property type="nucleotide sequence ID" value="NZ_JAMTCK010000012.1"/>
</dbReference>
<evidence type="ECO:0000256" key="1">
    <source>
        <dbReference type="ARBA" id="ARBA00022801"/>
    </source>
</evidence>
<dbReference type="SUPFAM" id="SSF53474">
    <property type="entry name" value="alpha/beta-Hydrolases"/>
    <property type="match status" value="1"/>
</dbReference>
<organism evidence="3 4">
    <name type="scientific">Goodfellowiella coeruleoviolacea</name>
    <dbReference type="NCBI Taxonomy" id="334858"/>
    <lineage>
        <taxon>Bacteria</taxon>
        <taxon>Bacillati</taxon>
        <taxon>Actinomycetota</taxon>
        <taxon>Actinomycetes</taxon>
        <taxon>Pseudonocardiales</taxon>
        <taxon>Pseudonocardiaceae</taxon>
        <taxon>Goodfellowiella</taxon>
    </lineage>
</organism>
<dbReference type="Gene3D" id="3.40.50.1820">
    <property type="entry name" value="alpha/beta hydrolase"/>
    <property type="match status" value="1"/>
</dbReference>
<evidence type="ECO:0000313" key="3">
    <source>
        <dbReference type="EMBL" id="MCP2168098.1"/>
    </source>
</evidence>
<dbReference type="Pfam" id="PF12697">
    <property type="entry name" value="Abhydrolase_6"/>
    <property type="match status" value="1"/>
</dbReference>
<proteinExistence type="predicted"/>
<dbReference type="PANTHER" id="PTHR43798:SF31">
    <property type="entry name" value="AB HYDROLASE SUPERFAMILY PROTEIN YCLE"/>
    <property type="match status" value="1"/>
</dbReference>
<dbReference type="Proteomes" id="UP001206128">
    <property type="component" value="Unassembled WGS sequence"/>
</dbReference>
<feature type="domain" description="AB hydrolase-1" evidence="2">
    <location>
        <begin position="66"/>
        <end position="283"/>
    </location>
</feature>
<reference evidence="3" key="1">
    <citation type="submission" date="2022-06" db="EMBL/GenBank/DDBJ databases">
        <title>Genomic Encyclopedia of Archaeal and Bacterial Type Strains, Phase II (KMG-II): from individual species to whole genera.</title>
        <authorList>
            <person name="Goeker M."/>
        </authorList>
    </citation>
    <scope>NUCLEOTIDE SEQUENCE</scope>
    <source>
        <strain evidence="3">DSM 43935</strain>
    </source>
</reference>
<protein>
    <submittedName>
        <fullName evidence="3">Pimeloyl-ACP methyl ester carboxylesterase</fullName>
    </submittedName>
</protein>
<dbReference type="AlphaFoldDB" id="A0AAE3KMX2"/>
<keyword evidence="1" id="KW-0378">Hydrolase</keyword>
<dbReference type="InterPro" id="IPR000073">
    <property type="entry name" value="AB_hydrolase_1"/>
</dbReference>
<dbReference type="GO" id="GO:0016787">
    <property type="term" value="F:hydrolase activity"/>
    <property type="evidence" value="ECO:0007669"/>
    <property type="project" value="UniProtKB-KW"/>
</dbReference>